<dbReference type="PANTHER" id="PTHR15002">
    <property type="entry name" value="RIBOSOMAL BIOGENESIS PROTEIN LAS1L"/>
    <property type="match status" value="1"/>
</dbReference>
<evidence type="ECO:0000313" key="2">
    <source>
        <dbReference type="EMBL" id="CAK7223190.1"/>
    </source>
</evidence>
<dbReference type="InterPro" id="IPR007174">
    <property type="entry name" value="Las1"/>
</dbReference>
<feature type="region of interest" description="Disordered" evidence="1">
    <location>
        <begin position="347"/>
        <end position="370"/>
    </location>
</feature>
<evidence type="ECO:0000313" key="3">
    <source>
        <dbReference type="Proteomes" id="UP001642482"/>
    </source>
</evidence>
<gene>
    <name evidence="2" type="primary">LAS1</name>
    <name evidence="2" type="ORF">SEUCBS140593_005156</name>
</gene>
<sequence>MVQFIFTPWRDRRELLAVRRQFYPTGDGETRPASPENEAAVQAAQHAAVARVSVWMQRGYCPHMVESTALLMAAILFDEGASSSSTASSTVSSSAAYAARATYAAAFSRFVTGLLDGQQDRARKLSMHGLAHAIGLPAGFVELRHQATHEALPSLRRLRLASRQALAWIWGYYWANIEGPEEPEPVTAEATATALDDHQKKDEESTLRTVLLEYVDNSDVNASIPASFVEKWGEARVLAALSAVSAEAETEEGVAGRPLRCIRLSRKLLQQKDKKVEEVSTEPKPKPRTRRRGRKAAATAEMAGEKPAEAKPAEDTTAPKPLTMATLNLEAMRAAMAQSRQALYQTEEVDDTKAETTGEVEEEVEHEQDEDVVMAEDTALEQAAEEPESRLPAPRPRWSRFSGEWTPRPIGVVQSARYTKGEISLSANYNAS</sequence>
<proteinExistence type="predicted"/>
<reference evidence="2 3" key="1">
    <citation type="submission" date="2024-01" db="EMBL/GenBank/DDBJ databases">
        <authorList>
            <person name="Allen C."/>
            <person name="Tagirdzhanova G."/>
        </authorList>
    </citation>
    <scope>NUCLEOTIDE SEQUENCE [LARGE SCALE GENOMIC DNA]</scope>
</reference>
<feature type="compositionally biased region" description="Basic and acidic residues" evidence="1">
    <location>
        <begin position="272"/>
        <end position="285"/>
    </location>
</feature>
<organism evidence="2 3">
    <name type="scientific">Sporothrix eucalyptigena</name>
    <dbReference type="NCBI Taxonomy" id="1812306"/>
    <lineage>
        <taxon>Eukaryota</taxon>
        <taxon>Fungi</taxon>
        <taxon>Dikarya</taxon>
        <taxon>Ascomycota</taxon>
        <taxon>Pezizomycotina</taxon>
        <taxon>Sordariomycetes</taxon>
        <taxon>Sordariomycetidae</taxon>
        <taxon>Ophiostomatales</taxon>
        <taxon>Ophiostomataceae</taxon>
        <taxon>Sporothrix</taxon>
    </lineage>
</organism>
<name>A0ABP0BW17_9PEZI</name>
<evidence type="ECO:0000256" key="1">
    <source>
        <dbReference type="SAM" id="MobiDB-lite"/>
    </source>
</evidence>
<comment type="caution">
    <text evidence="2">The sequence shown here is derived from an EMBL/GenBank/DDBJ whole genome shotgun (WGS) entry which is preliminary data.</text>
</comment>
<dbReference type="Proteomes" id="UP001642482">
    <property type="component" value="Unassembled WGS sequence"/>
</dbReference>
<dbReference type="Pfam" id="PF04031">
    <property type="entry name" value="Las1"/>
    <property type="match status" value="1"/>
</dbReference>
<feature type="region of interest" description="Disordered" evidence="1">
    <location>
        <begin position="272"/>
        <end position="319"/>
    </location>
</feature>
<feature type="compositionally biased region" description="Basic residues" evidence="1">
    <location>
        <begin position="286"/>
        <end position="295"/>
    </location>
</feature>
<feature type="region of interest" description="Disordered" evidence="1">
    <location>
        <begin position="382"/>
        <end position="406"/>
    </location>
</feature>
<keyword evidence="3" id="KW-1185">Reference proteome</keyword>
<dbReference type="PANTHER" id="PTHR15002:SF0">
    <property type="entry name" value="RIBOSOMAL BIOGENESIS PROTEIN LAS1L"/>
    <property type="match status" value="1"/>
</dbReference>
<dbReference type="EMBL" id="CAWUHD010000048">
    <property type="protein sequence ID" value="CAK7223190.1"/>
    <property type="molecule type" value="Genomic_DNA"/>
</dbReference>
<accession>A0ABP0BW17</accession>
<feature type="compositionally biased region" description="Acidic residues" evidence="1">
    <location>
        <begin position="358"/>
        <end position="370"/>
    </location>
</feature>
<feature type="compositionally biased region" description="Basic and acidic residues" evidence="1">
    <location>
        <begin position="303"/>
        <end position="314"/>
    </location>
</feature>
<protein>
    <submittedName>
        <fullName evidence="2">rRNA-processing protein las1</fullName>
    </submittedName>
</protein>